<protein>
    <submittedName>
        <fullName evidence="1">Uncharacterized protein</fullName>
    </submittedName>
</protein>
<dbReference type="EMBL" id="JAWDGP010000056">
    <property type="protein sequence ID" value="KAK3804051.1"/>
    <property type="molecule type" value="Genomic_DNA"/>
</dbReference>
<comment type="caution">
    <text evidence="1">The sequence shown here is derived from an EMBL/GenBank/DDBJ whole genome shotgun (WGS) entry which is preliminary data.</text>
</comment>
<dbReference type="AlphaFoldDB" id="A0AAE1BF88"/>
<dbReference type="Proteomes" id="UP001283361">
    <property type="component" value="Unassembled WGS sequence"/>
</dbReference>
<evidence type="ECO:0000313" key="1">
    <source>
        <dbReference type="EMBL" id="KAK3804051.1"/>
    </source>
</evidence>
<proteinExistence type="predicted"/>
<organism evidence="1 2">
    <name type="scientific">Elysia crispata</name>
    <name type="common">lettuce slug</name>
    <dbReference type="NCBI Taxonomy" id="231223"/>
    <lineage>
        <taxon>Eukaryota</taxon>
        <taxon>Metazoa</taxon>
        <taxon>Spiralia</taxon>
        <taxon>Lophotrochozoa</taxon>
        <taxon>Mollusca</taxon>
        <taxon>Gastropoda</taxon>
        <taxon>Heterobranchia</taxon>
        <taxon>Euthyneura</taxon>
        <taxon>Panpulmonata</taxon>
        <taxon>Sacoglossa</taxon>
        <taxon>Placobranchoidea</taxon>
        <taxon>Plakobranchidae</taxon>
        <taxon>Elysia</taxon>
    </lineage>
</organism>
<evidence type="ECO:0000313" key="2">
    <source>
        <dbReference type="Proteomes" id="UP001283361"/>
    </source>
</evidence>
<sequence length="109" mass="12299">MKCNEGNNPLQTGLALLQSWWWVKLTSDNPKRKDSNPRRDYVIRISVRNDLGGQELTRLPLYSGDLQGRAATIRSPSHGLAELIPLHVMPGLVWVRGTPDMACHMSWHA</sequence>
<name>A0AAE1BF88_9GAST</name>
<accession>A0AAE1BF88</accession>
<gene>
    <name evidence="1" type="ORF">RRG08_031304</name>
</gene>
<keyword evidence="2" id="KW-1185">Reference proteome</keyword>
<reference evidence="1" key="1">
    <citation type="journal article" date="2023" name="G3 (Bethesda)">
        <title>A reference genome for the long-term kleptoplast-retaining sea slug Elysia crispata morphotype clarki.</title>
        <authorList>
            <person name="Eastman K.E."/>
            <person name="Pendleton A.L."/>
            <person name="Shaikh M.A."/>
            <person name="Suttiyut T."/>
            <person name="Ogas R."/>
            <person name="Tomko P."/>
            <person name="Gavelis G."/>
            <person name="Widhalm J.R."/>
            <person name="Wisecaver J.H."/>
        </authorList>
    </citation>
    <scope>NUCLEOTIDE SEQUENCE</scope>
    <source>
        <strain evidence="1">ECLA1</strain>
    </source>
</reference>